<protein>
    <submittedName>
        <fullName evidence="1">Mobilization protein</fullName>
    </submittedName>
</protein>
<evidence type="ECO:0000313" key="1">
    <source>
        <dbReference type="EMBL" id="ALF55382.1"/>
    </source>
</evidence>
<dbReference type="AlphaFoldDB" id="A0A0M4T597"/>
<reference evidence="2" key="1">
    <citation type="submission" date="2015-07" db="EMBL/GenBank/DDBJ databases">
        <title>Genome Of Nitrogen-Fixing Cyanobacterium Nostoc piscinale CENA21 From Solimoes/Amazon River Floodplain Sediments And Comparative Genomics To Uncover Biosynthetic Natural Products Potential.</title>
        <authorList>
            <person name="Leao T.F."/>
            <person name="Leao P.N."/>
            <person name="Guimaraes P.I."/>
            <person name="de Melo A.G.C."/>
            <person name="Ramos R.T.J."/>
            <person name="Silva A."/>
            <person name="Fiore M.F."/>
            <person name="Schneider M.P.C."/>
        </authorList>
    </citation>
    <scope>NUCLEOTIDE SEQUENCE [LARGE SCALE GENOMIC DNA]</scope>
    <source>
        <strain evidence="2">CENA21</strain>
    </source>
</reference>
<dbReference type="Proteomes" id="UP000062645">
    <property type="component" value="Chromosome"/>
</dbReference>
<dbReference type="STRING" id="224013.ACX27_25245"/>
<dbReference type="EMBL" id="CP012036">
    <property type="protein sequence ID" value="ALF55382.1"/>
    <property type="molecule type" value="Genomic_DNA"/>
</dbReference>
<reference evidence="1 2" key="2">
    <citation type="journal article" date="2016" name="Genome Announc.">
        <title>Draft Genome Sequence of the N2-Fixing Cyanobacterium Nostoc piscinale CENA21, Isolated from the Brazilian Amazon Floodplain.</title>
        <authorList>
            <person name="Leao T."/>
            <person name="Guimaraes P.I."/>
            <person name="de Melo A.G."/>
            <person name="Ramos R.T."/>
            <person name="Leao P.N."/>
            <person name="Silva A."/>
            <person name="Fiore M.F."/>
            <person name="Schneider M.P."/>
        </authorList>
    </citation>
    <scope>NUCLEOTIDE SEQUENCE [LARGE SCALE GENOMIC DNA]</scope>
    <source>
        <strain evidence="1 2">CENA21</strain>
    </source>
</reference>
<organism evidence="1 2">
    <name type="scientific">Nostoc piscinale CENA21</name>
    <dbReference type="NCBI Taxonomy" id="224013"/>
    <lineage>
        <taxon>Bacteria</taxon>
        <taxon>Bacillati</taxon>
        <taxon>Cyanobacteriota</taxon>
        <taxon>Cyanophyceae</taxon>
        <taxon>Nostocales</taxon>
        <taxon>Nostocaceae</taxon>
        <taxon>Nostoc</taxon>
    </lineage>
</organism>
<evidence type="ECO:0000313" key="2">
    <source>
        <dbReference type="Proteomes" id="UP000062645"/>
    </source>
</evidence>
<dbReference type="KEGG" id="npz:ACX27_25245"/>
<dbReference type="RefSeq" id="WP_062296487.1">
    <property type="nucleotide sequence ID" value="NZ_CP012036.1"/>
</dbReference>
<accession>A0A0M4T597</accession>
<keyword evidence="2" id="KW-1185">Reference proteome</keyword>
<dbReference type="PATRIC" id="fig|224013.5.peg.6059"/>
<name>A0A0M4T597_9NOSO</name>
<gene>
    <name evidence="1" type="ORF">ACX27_25245</name>
</gene>
<dbReference type="OrthoDB" id="200044at2"/>
<proteinExistence type="predicted"/>
<sequence length="236" mass="26989">MPTIHLIDGEKGGVGKSLVTRTMIQYCLDKKIPFVPIETDRSNPDVAGVYKGMCQYAVFTEDERQADKADRIFEMAMSKPVIVNLAAQSHRAVKNWIDKNQLLELGSAEGVSFCKWFVTTGGYDSLNLFVQSINSYGEKVPHVLVRNCGLCDDWEHVDSDPNMQQLVQKHNVRVVDFPKLAYKERNIIDQTRMTFSEAREYKEFGILSKQRVVHFLKLAYAAFEKVGIWYEEVKQA</sequence>